<protein>
    <recommendedName>
        <fullName evidence="3">MADF domain-containing protein</fullName>
    </recommendedName>
</protein>
<keyword evidence="2" id="KW-1185">Reference proteome</keyword>
<accession>A0A397T965</accession>
<dbReference type="EMBL" id="QKYT01000095">
    <property type="protein sequence ID" value="RIA93869.1"/>
    <property type="molecule type" value="Genomic_DNA"/>
</dbReference>
<gene>
    <name evidence="1" type="ORF">C1645_818844</name>
</gene>
<comment type="caution">
    <text evidence="1">The sequence shown here is derived from an EMBL/GenBank/DDBJ whole genome shotgun (WGS) entry which is preliminary data.</text>
</comment>
<evidence type="ECO:0000313" key="1">
    <source>
        <dbReference type="EMBL" id="RIA93869.1"/>
    </source>
</evidence>
<sequence>MATNNISQPRTINYNQVRVLWMDKKCLYLLNQRMARNDEYWELDYRNKMEYWRSITNKINNCFRTRFTMLQTK</sequence>
<name>A0A397T965_9GLOM</name>
<organism evidence="1 2">
    <name type="scientific">Glomus cerebriforme</name>
    <dbReference type="NCBI Taxonomy" id="658196"/>
    <lineage>
        <taxon>Eukaryota</taxon>
        <taxon>Fungi</taxon>
        <taxon>Fungi incertae sedis</taxon>
        <taxon>Mucoromycota</taxon>
        <taxon>Glomeromycotina</taxon>
        <taxon>Glomeromycetes</taxon>
        <taxon>Glomerales</taxon>
        <taxon>Glomeraceae</taxon>
        <taxon>Glomus</taxon>
    </lineage>
</organism>
<evidence type="ECO:0000313" key="2">
    <source>
        <dbReference type="Proteomes" id="UP000265703"/>
    </source>
</evidence>
<proteinExistence type="predicted"/>
<reference evidence="1 2" key="1">
    <citation type="submission" date="2018-06" db="EMBL/GenBank/DDBJ databases">
        <title>Comparative genomics reveals the genomic features of Rhizophagus irregularis, R. cerebriforme, R. diaphanum and Gigaspora rosea, and their symbiotic lifestyle signature.</title>
        <authorList>
            <person name="Morin E."/>
            <person name="San Clemente H."/>
            <person name="Chen E.C.H."/>
            <person name="De La Providencia I."/>
            <person name="Hainaut M."/>
            <person name="Kuo A."/>
            <person name="Kohler A."/>
            <person name="Murat C."/>
            <person name="Tang N."/>
            <person name="Roy S."/>
            <person name="Loubradou J."/>
            <person name="Henrissat B."/>
            <person name="Grigoriev I.V."/>
            <person name="Corradi N."/>
            <person name="Roux C."/>
            <person name="Martin F.M."/>
        </authorList>
    </citation>
    <scope>NUCLEOTIDE SEQUENCE [LARGE SCALE GENOMIC DNA]</scope>
    <source>
        <strain evidence="1 2">DAOM 227022</strain>
    </source>
</reference>
<dbReference type="Proteomes" id="UP000265703">
    <property type="component" value="Unassembled WGS sequence"/>
</dbReference>
<dbReference type="AlphaFoldDB" id="A0A397T965"/>
<evidence type="ECO:0008006" key="3">
    <source>
        <dbReference type="Google" id="ProtNLM"/>
    </source>
</evidence>